<comment type="caution">
    <text evidence="1">The sequence shown here is derived from an EMBL/GenBank/DDBJ whole genome shotgun (WGS) entry which is preliminary data.</text>
</comment>
<gene>
    <name evidence="1" type="ORF">ACFQL7_12925</name>
</gene>
<keyword evidence="2" id="KW-1185">Reference proteome</keyword>
<protein>
    <submittedName>
        <fullName evidence="1">Uncharacterized protein</fullName>
    </submittedName>
</protein>
<reference evidence="1 2" key="1">
    <citation type="journal article" date="2019" name="Int. J. Syst. Evol. Microbiol.">
        <title>The Global Catalogue of Microorganisms (GCM) 10K type strain sequencing project: providing services to taxonomists for standard genome sequencing and annotation.</title>
        <authorList>
            <consortium name="The Broad Institute Genomics Platform"/>
            <consortium name="The Broad Institute Genome Sequencing Center for Infectious Disease"/>
            <person name="Wu L."/>
            <person name="Ma J."/>
        </authorList>
    </citation>
    <scope>NUCLEOTIDE SEQUENCE [LARGE SCALE GENOMIC DNA]</scope>
    <source>
        <strain evidence="1 2">RDMS1</strain>
    </source>
</reference>
<proteinExistence type="predicted"/>
<sequence length="371" mass="42003">MHALTENISDYEGNLAGGTIIIERNTFQFNTHHRAVDGQAEEAVKIRGRPDDGVYIRNNRFYHLKEPENPHVHGQAYQQRMPDPDAIDGWENLFTSDNQFGTAVCGEIGVETPAQASREQWHTVSLRSVYQDPVVMMKSASYKDPEPCHIRLRNVESDSFEFQIGKWLYQDGSHKPEFLSYLVLETGTQRANNGTLIETGKTSVNHEFKSISFESDFDSQPVVLTQPQVVQGAHPAVTRNNNVTADGFDVRLQEEQRLSDGGHRFEPVGYMAFEQGVINLLSTRLEVGRTPTEVTDDWYRMNFKTTRDTPAFLADIQTFNGTDTSYPRSNNLNKYGVDVKIDEEQSADNETVHKYSESVGYIVSEKKNGLI</sequence>
<dbReference type="EMBL" id="JBHTAX010000001">
    <property type="protein sequence ID" value="MFC7190650.1"/>
    <property type="molecule type" value="Genomic_DNA"/>
</dbReference>
<dbReference type="AlphaFoldDB" id="A0ABD5YVX5"/>
<name>A0ABD5YVX5_9EURY</name>
<dbReference type="RefSeq" id="WP_390206601.1">
    <property type="nucleotide sequence ID" value="NZ_JBHTAX010000001.1"/>
</dbReference>
<evidence type="ECO:0000313" key="2">
    <source>
        <dbReference type="Proteomes" id="UP001596417"/>
    </source>
</evidence>
<accession>A0ABD5YVX5</accession>
<evidence type="ECO:0000313" key="1">
    <source>
        <dbReference type="EMBL" id="MFC7190650.1"/>
    </source>
</evidence>
<organism evidence="1 2">
    <name type="scientific">Halocatena marina</name>
    <dbReference type="NCBI Taxonomy" id="2934937"/>
    <lineage>
        <taxon>Archaea</taxon>
        <taxon>Methanobacteriati</taxon>
        <taxon>Methanobacteriota</taxon>
        <taxon>Stenosarchaea group</taxon>
        <taxon>Halobacteria</taxon>
        <taxon>Halobacteriales</taxon>
        <taxon>Natronomonadaceae</taxon>
        <taxon>Halocatena</taxon>
    </lineage>
</organism>
<dbReference type="Proteomes" id="UP001596417">
    <property type="component" value="Unassembled WGS sequence"/>
</dbReference>